<dbReference type="Pfam" id="PF12680">
    <property type="entry name" value="SnoaL_2"/>
    <property type="match status" value="1"/>
</dbReference>
<accession>A0A381UJE4</accession>
<reference evidence="2" key="1">
    <citation type="submission" date="2018-05" db="EMBL/GenBank/DDBJ databases">
        <authorList>
            <person name="Lanie J.A."/>
            <person name="Ng W.-L."/>
            <person name="Kazmierczak K.M."/>
            <person name="Andrzejewski T.M."/>
            <person name="Davidsen T.M."/>
            <person name="Wayne K.J."/>
            <person name="Tettelin H."/>
            <person name="Glass J.I."/>
            <person name="Rusch D."/>
            <person name="Podicherti R."/>
            <person name="Tsui H.-C.T."/>
            <person name="Winkler M.E."/>
        </authorList>
    </citation>
    <scope>NUCLEOTIDE SEQUENCE</scope>
</reference>
<dbReference type="SUPFAM" id="SSF54427">
    <property type="entry name" value="NTF2-like"/>
    <property type="match status" value="1"/>
</dbReference>
<protein>
    <recommendedName>
        <fullName evidence="1">SnoaL-like domain-containing protein</fullName>
    </recommendedName>
</protein>
<feature type="domain" description="SnoaL-like" evidence="1">
    <location>
        <begin position="7"/>
        <end position="80"/>
    </location>
</feature>
<proteinExistence type="predicted"/>
<name>A0A381UJE4_9ZZZZ</name>
<organism evidence="2">
    <name type="scientific">marine metagenome</name>
    <dbReference type="NCBI Taxonomy" id="408172"/>
    <lineage>
        <taxon>unclassified sequences</taxon>
        <taxon>metagenomes</taxon>
        <taxon>ecological metagenomes</taxon>
    </lineage>
</organism>
<dbReference type="InterPro" id="IPR032710">
    <property type="entry name" value="NTF2-like_dom_sf"/>
</dbReference>
<sequence length="108" mass="11436">MSTQSVIEHHIQALAEGNLDEIMADYSVDCVFIANDNCIVGTDGIRAVFQGAVANGGFAVTMQHAIYHDEAAYITWSVPGMISLGTDTFIVKGDAIVLQTNAMALTSA</sequence>
<dbReference type="AlphaFoldDB" id="A0A381UJE4"/>
<gene>
    <name evidence="2" type="ORF">METZ01_LOCUS81160</name>
</gene>
<dbReference type="EMBL" id="UINC01006566">
    <property type="protein sequence ID" value="SVA28306.1"/>
    <property type="molecule type" value="Genomic_DNA"/>
</dbReference>
<dbReference type="InterPro" id="IPR037401">
    <property type="entry name" value="SnoaL-like"/>
</dbReference>
<dbReference type="Gene3D" id="3.10.450.50">
    <property type="match status" value="1"/>
</dbReference>
<evidence type="ECO:0000313" key="2">
    <source>
        <dbReference type="EMBL" id="SVA28306.1"/>
    </source>
</evidence>
<evidence type="ECO:0000259" key="1">
    <source>
        <dbReference type="Pfam" id="PF12680"/>
    </source>
</evidence>